<evidence type="ECO:0000256" key="2">
    <source>
        <dbReference type="ARBA" id="ARBA00022729"/>
    </source>
</evidence>
<gene>
    <name evidence="8" type="ORF">D5F53_24055</name>
</gene>
<evidence type="ECO:0000256" key="6">
    <source>
        <dbReference type="SAM" id="MobiDB-lite"/>
    </source>
</evidence>
<dbReference type="EMBL" id="CP032412">
    <property type="protein sequence ID" value="AYB46179.1"/>
    <property type="molecule type" value="Genomic_DNA"/>
</dbReference>
<feature type="chain" id="PRO_5017226724" evidence="7">
    <location>
        <begin position="21"/>
        <end position="438"/>
    </location>
</feature>
<dbReference type="Pfam" id="PF01547">
    <property type="entry name" value="SBP_bac_1"/>
    <property type="match status" value="1"/>
</dbReference>
<proteinExistence type="predicted"/>
<dbReference type="KEGG" id="plw:D5F53_24055"/>
<protein>
    <submittedName>
        <fullName evidence="8">Extracellular solute-binding protein</fullName>
    </submittedName>
</protein>
<keyword evidence="1" id="KW-1003">Cell membrane</keyword>
<dbReference type="AlphaFoldDB" id="A0A385TQX9"/>
<evidence type="ECO:0000313" key="9">
    <source>
        <dbReference type="Proteomes" id="UP000266552"/>
    </source>
</evidence>
<evidence type="ECO:0000256" key="5">
    <source>
        <dbReference type="ARBA" id="ARBA00023288"/>
    </source>
</evidence>
<sequence>MKKRFTMALLLLLTVSSILAACGGNKTNNAGTEAPPSGNAGSEPTEASGEAELGGKLKVLTHRTDLVNDGTLDKYVEAFKAKYPKAEIEFEGLTNYATDIQVRLTTGEAGDVLMIPTGLATSEYGKYFEPLPDSMFEDVYFADNTLFEGKRYGISTGVNTQGIVYNKKAFQAAGVDKVPTTLDELYAAAEKLKAAAIIPLYMNFGAQWTMGNWADNSAWYVNGDPQFASKQVAEEAPFQVDNAWGILANIGRTFVQKEWVEKDLYTNNWEISKGEVASGKAAMYFLGNWVIPQVIGAGAASEDIGFFPLPYDNSGKYNAPLGSDYFIAVSKDSKNKELATAWVDFFVKESGYVEDSGFMPIIKSAESSISQLAEFQSFNPTLIESEATDPKFNEIANKAQIGIGTGDYVQEYIVADDLQAAFDKLNAKWKEAKTALGY</sequence>
<dbReference type="InterPro" id="IPR006059">
    <property type="entry name" value="SBP"/>
</dbReference>
<dbReference type="PANTHER" id="PTHR43649">
    <property type="entry name" value="ARABINOSE-BINDING PROTEIN-RELATED"/>
    <property type="match status" value="1"/>
</dbReference>
<dbReference type="PANTHER" id="PTHR43649:SF33">
    <property type="entry name" value="POLYGALACTURONAN_RHAMNOGALACTURONAN-BINDING PROTEIN YTCQ"/>
    <property type="match status" value="1"/>
</dbReference>
<evidence type="ECO:0000256" key="1">
    <source>
        <dbReference type="ARBA" id="ARBA00022475"/>
    </source>
</evidence>
<reference evidence="8 9" key="1">
    <citation type="submission" date="2018-09" db="EMBL/GenBank/DDBJ databases">
        <title>Genome Sequence of Paenibacillus lautus Strain E7593-69, Azo Dye-Degrading Bacteria, Isolated from Commercial Tattoo Inks.</title>
        <authorList>
            <person name="Nho S.W."/>
            <person name="Kim S.-J."/>
            <person name="Kweon O."/>
            <person name="Cerniglia C.E."/>
        </authorList>
    </citation>
    <scope>NUCLEOTIDE SEQUENCE [LARGE SCALE GENOMIC DNA]</scope>
    <source>
        <strain evidence="8 9">E7593-69</strain>
    </source>
</reference>
<keyword evidence="4" id="KW-0564">Palmitate</keyword>
<accession>A0A385TQX9</accession>
<evidence type="ECO:0000256" key="4">
    <source>
        <dbReference type="ARBA" id="ARBA00023139"/>
    </source>
</evidence>
<feature type="signal peptide" evidence="7">
    <location>
        <begin position="1"/>
        <end position="20"/>
    </location>
</feature>
<evidence type="ECO:0000256" key="7">
    <source>
        <dbReference type="SAM" id="SignalP"/>
    </source>
</evidence>
<dbReference type="Gene3D" id="3.40.190.10">
    <property type="entry name" value="Periplasmic binding protein-like II"/>
    <property type="match status" value="2"/>
</dbReference>
<dbReference type="Proteomes" id="UP000266552">
    <property type="component" value="Chromosome"/>
</dbReference>
<evidence type="ECO:0000256" key="3">
    <source>
        <dbReference type="ARBA" id="ARBA00023136"/>
    </source>
</evidence>
<dbReference type="InterPro" id="IPR050490">
    <property type="entry name" value="Bact_solute-bd_prot1"/>
</dbReference>
<keyword evidence="5" id="KW-0449">Lipoprotein</keyword>
<evidence type="ECO:0000313" key="8">
    <source>
        <dbReference type="EMBL" id="AYB46179.1"/>
    </source>
</evidence>
<dbReference type="SUPFAM" id="SSF53850">
    <property type="entry name" value="Periplasmic binding protein-like II"/>
    <property type="match status" value="1"/>
</dbReference>
<feature type="region of interest" description="Disordered" evidence="6">
    <location>
        <begin position="28"/>
        <end position="51"/>
    </location>
</feature>
<keyword evidence="9" id="KW-1185">Reference proteome</keyword>
<keyword evidence="2 7" id="KW-0732">Signal</keyword>
<dbReference type="PROSITE" id="PS51257">
    <property type="entry name" value="PROKAR_LIPOPROTEIN"/>
    <property type="match status" value="1"/>
</dbReference>
<organism evidence="8 9">
    <name type="scientific">Paenibacillus lautus</name>
    <name type="common">Bacillus lautus</name>
    <dbReference type="NCBI Taxonomy" id="1401"/>
    <lineage>
        <taxon>Bacteria</taxon>
        <taxon>Bacillati</taxon>
        <taxon>Bacillota</taxon>
        <taxon>Bacilli</taxon>
        <taxon>Bacillales</taxon>
        <taxon>Paenibacillaceae</taxon>
        <taxon>Paenibacillus</taxon>
    </lineage>
</organism>
<name>A0A385TQX9_PAELA</name>
<keyword evidence="3" id="KW-0472">Membrane</keyword>
<dbReference type="RefSeq" id="WP_119849802.1">
    <property type="nucleotide sequence ID" value="NZ_CP032412.1"/>
</dbReference>